<keyword evidence="2" id="KW-1185">Reference proteome</keyword>
<evidence type="ECO:0000313" key="2">
    <source>
        <dbReference type="Proteomes" id="UP001321473"/>
    </source>
</evidence>
<proteinExistence type="predicted"/>
<dbReference type="AlphaFoldDB" id="A0AAQ4FM07"/>
<gene>
    <name evidence="1" type="ORF">V5799_022458</name>
</gene>
<dbReference type="SUPFAM" id="SSF103473">
    <property type="entry name" value="MFS general substrate transporter"/>
    <property type="match status" value="1"/>
</dbReference>
<organism evidence="1 2">
    <name type="scientific">Amblyomma americanum</name>
    <name type="common">Lone star tick</name>
    <dbReference type="NCBI Taxonomy" id="6943"/>
    <lineage>
        <taxon>Eukaryota</taxon>
        <taxon>Metazoa</taxon>
        <taxon>Ecdysozoa</taxon>
        <taxon>Arthropoda</taxon>
        <taxon>Chelicerata</taxon>
        <taxon>Arachnida</taxon>
        <taxon>Acari</taxon>
        <taxon>Parasitiformes</taxon>
        <taxon>Ixodida</taxon>
        <taxon>Ixodoidea</taxon>
        <taxon>Ixodidae</taxon>
        <taxon>Amblyomminae</taxon>
        <taxon>Amblyomma</taxon>
    </lineage>
</organism>
<dbReference type="Proteomes" id="UP001321473">
    <property type="component" value="Unassembled WGS sequence"/>
</dbReference>
<protein>
    <submittedName>
        <fullName evidence="1">Uncharacterized protein</fullName>
    </submittedName>
</protein>
<accession>A0AAQ4FM07</accession>
<dbReference type="EMBL" id="JARKHS020001469">
    <property type="protein sequence ID" value="KAK8787765.1"/>
    <property type="molecule type" value="Genomic_DNA"/>
</dbReference>
<dbReference type="InterPro" id="IPR036259">
    <property type="entry name" value="MFS_trans_sf"/>
</dbReference>
<name>A0AAQ4FM07_AMBAM</name>
<sequence>MGKYDNLTTVIARLACENGVALGDVWRLVHYAEVVKPLQCSRAIVQVLMEVLFAVVQLCLLIAKLQAYECFPSAVRAMGVTMLVAAWRLGQGVGELLVDIARLADFWSTLLIMTMGLLACQLAIRWLPETKDVELPEVQKEVLA</sequence>
<evidence type="ECO:0000313" key="1">
    <source>
        <dbReference type="EMBL" id="KAK8787765.1"/>
    </source>
</evidence>
<comment type="caution">
    <text evidence="1">The sequence shown here is derived from an EMBL/GenBank/DDBJ whole genome shotgun (WGS) entry which is preliminary data.</text>
</comment>
<dbReference type="Gene3D" id="1.20.1250.20">
    <property type="entry name" value="MFS general substrate transporter like domains"/>
    <property type="match status" value="1"/>
</dbReference>
<reference evidence="1 2" key="1">
    <citation type="journal article" date="2023" name="Arcadia Sci">
        <title>De novo assembly of a long-read Amblyomma americanum tick genome.</title>
        <authorList>
            <person name="Chou S."/>
            <person name="Poskanzer K.E."/>
            <person name="Rollins M."/>
            <person name="Thuy-Boun P.S."/>
        </authorList>
    </citation>
    <scope>NUCLEOTIDE SEQUENCE [LARGE SCALE GENOMIC DNA]</scope>
    <source>
        <strain evidence="1">F_SG_1</strain>
        <tissue evidence="1">Salivary glands</tissue>
    </source>
</reference>